<reference evidence="2" key="1">
    <citation type="journal article" date="2022" name="Nat. Commun.">
        <title>Chromosome evolution and the genetic basis of agronomically important traits in greater yam.</title>
        <authorList>
            <person name="Bredeson J.V."/>
            <person name="Lyons J.B."/>
            <person name="Oniyinde I.O."/>
            <person name="Okereke N.R."/>
            <person name="Kolade O."/>
            <person name="Nnabue I."/>
            <person name="Nwadili C.O."/>
            <person name="Hribova E."/>
            <person name="Parker M."/>
            <person name="Nwogha J."/>
            <person name="Shu S."/>
            <person name="Carlson J."/>
            <person name="Kariba R."/>
            <person name="Muthemba S."/>
            <person name="Knop K."/>
            <person name="Barton G.J."/>
            <person name="Sherwood A.V."/>
            <person name="Lopez-Montes A."/>
            <person name="Asiedu R."/>
            <person name="Jamnadass R."/>
            <person name="Muchugi A."/>
            <person name="Goodstein D."/>
            <person name="Egesi C.N."/>
            <person name="Featherston J."/>
            <person name="Asfaw A."/>
            <person name="Simpson G.G."/>
            <person name="Dolezel J."/>
            <person name="Hendre P.S."/>
            <person name="Van Deynze A."/>
            <person name="Kumar P.L."/>
            <person name="Obidiegwu J.E."/>
            <person name="Bhattacharjee R."/>
            <person name="Rokhsar D.S."/>
        </authorList>
    </citation>
    <scope>NUCLEOTIDE SEQUENCE [LARGE SCALE GENOMIC DNA]</scope>
    <source>
        <strain evidence="2">cv. TDa95/00328</strain>
    </source>
</reference>
<proteinExistence type="predicted"/>
<dbReference type="Proteomes" id="UP000827976">
    <property type="component" value="Chromosome 4"/>
</dbReference>
<dbReference type="EMBL" id="CM037014">
    <property type="protein sequence ID" value="KAH7684847.1"/>
    <property type="molecule type" value="Genomic_DNA"/>
</dbReference>
<keyword evidence="1" id="KW-0012">Acyltransferase</keyword>
<comment type="caution">
    <text evidence="1">The sequence shown here is derived from an EMBL/GenBank/DDBJ whole genome shotgun (WGS) entry which is preliminary data.</text>
</comment>
<evidence type="ECO:0000313" key="1">
    <source>
        <dbReference type="EMBL" id="KAH7684847.1"/>
    </source>
</evidence>
<dbReference type="EC" id="2.3.1.150" evidence="1"/>
<keyword evidence="1" id="KW-0808">Transferase</keyword>
<organism evidence="1 2">
    <name type="scientific">Dioscorea alata</name>
    <name type="common">Purple yam</name>
    <dbReference type="NCBI Taxonomy" id="55571"/>
    <lineage>
        <taxon>Eukaryota</taxon>
        <taxon>Viridiplantae</taxon>
        <taxon>Streptophyta</taxon>
        <taxon>Embryophyta</taxon>
        <taxon>Tracheophyta</taxon>
        <taxon>Spermatophyta</taxon>
        <taxon>Magnoliopsida</taxon>
        <taxon>Liliopsida</taxon>
        <taxon>Dioscoreales</taxon>
        <taxon>Dioscoreaceae</taxon>
        <taxon>Dioscorea</taxon>
    </lineage>
</organism>
<accession>A0ACB7WAA3</accession>
<protein>
    <submittedName>
        <fullName evidence="1">Transferase protein</fullName>
        <ecNumber evidence="1">2.3.1.150</ecNumber>
    </submittedName>
</protein>
<sequence>MLKVQIKSKETIKPSSPTSPNHPPIQLSSLDHISPPIYTHILLFYSTTTTINPNHLKTSLSTTLLHFSPLAGRIHRSSSNGTLYAHCTNEGAIFVEAEVHQACNIQSFLTADHHASSSSPIDEFPELLPIKKDNFNLLSEDPLLAVQLTVFDSGGFVLGLSMCHLIADGASMAFFLKQWSSISRSGAIIGSLPNFDSASLFSPQPWSASTVEKTQDDEHDEKNTITKVSIKRFVIDKEGIERLRVSKQGWRPTRVQAVLGLVWRCLRRAKLAGNHASQVVNIRKKMMNMVPMLSEKDFGNLWVSVIVSTSDHQCGRIEEEEEALREAVTCVNEEYVRNFIEGKVKKNDACWIFTSWCRMGFYESSDFGWGEPDWVGCGLREMKDVCMLIDAKDGVGVEVWVWLDEDGMMKLENDPEFLTFVSF</sequence>
<name>A0ACB7WAA3_DIOAL</name>
<evidence type="ECO:0000313" key="2">
    <source>
        <dbReference type="Proteomes" id="UP000827976"/>
    </source>
</evidence>
<gene>
    <name evidence="1" type="ORF">IHE45_04G004000</name>
</gene>
<keyword evidence="2" id="KW-1185">Reference proteome</keyword>